<evidence type="ECO:0000256" key="1">
    <source>
        <dbReference type="ARBA" id="ARBA00022747"/>
    </source>
</evidence>
<evidence type="ECO:0000259" key="4">
    <source>
        <dbReference type="Pfam" id="PF08463"/>
    </source>
</evidence>
<evidence type="ECO:0000256" key="3">
    <source>
        <dbReference type="SAM" id="MobiDB-lite"/>
    </source>
</evidence>
<keyword evidence="1" id="KW-0680">Restriction system</keyword>
<dbReference type="EMBL" id="AP035768">
    <property type="protein sequence ID" value="BFO14564.1"/>
    <property type="molecule type" value="Genomic_DNA"/>
</dbReference>
<feature type="domain" description="EcoEI R protein C-terminal" evidence="4">
    <location>
        <begin position="168"/>
        <end position="288"/>
    </location>
</feature>
<protein>
    <recommendedName>
        <fullName evidence="4">EcoEI R protein C-terminal domain-containing protein</fullName>
    </recommendedName>
</protein>
<feature type="region of interest" description="Disordered" evidence="3">
    <location>
        <begin position="300"/>
        <end position="323"/>
    </location>
</feature>
<reference evidence="5" key="2">
    <citation type="submission" date="2024-07" db="EMBL/GenBank/DDBJ databases">
        <title>Streptomyces haneummycinica sp. nov., a new antibiotic-producing actinobacterium isolated from marine sediment.</title>
        <authorList>
            <person name="Uemura M."/>
            <person name="Hamada M."/>
            <person name="Hirano S."/>
            <person name="Kobayashi K."/>
            <person name="Ohshiro T."/>
            <person name="Kobayashi T."/>
            <person name="Terahara T."/>
        </authorList>
    </citation>
    <scope>NUCLEOTIDE SEQUENCE</scope>
    <source>
        <strain evidence="5">KM77-8</strain>
    </source>
</reference>
<organism evidence="5">
    <name type="scientific">Streptomyces haneummycinicus</name>
    <dbReference type="NCBI Taxonomy" id="3074435"/>
    <lineage>
        <taxon>Bacteria</taxon>
        <taxon>Bacillati</taxon>
        <taxon>Actinomycetota</taxon>
        <taxon>Actinomycetes</taxon>
        <taxon>Kitasatosporales</taxon>
        <taxon>Streptomycetaceae</taxon>
        <taxon>Streptomyces</taxon>
    </lineage>
</organism>
<dbReference type="Pfam" id="PF08463">
    <property type="entry name" value="EcoEI_R_C"/>
    <property type="match status" value="1"/>
</dbReference>
<gene>
    <name evidence="5" type="ORF">SHKM778_09520</name>
</gene>
<dbReference type="GO" id="GO:0003824">
    <property type="term" value="F:catalytic activity"/>
    <property type="evidence" value="ECO:0007669"/>
    <property type="project" value="InterPro"/>
</dbReference>
<dbReference type="Gene3D" id="3.90.220.20">
    <property type="entry name" value="DNA methylase specificity domains"/>
    <property type="match status" value="1"/>
</dbReference>
<dbReference type="InterPro" id="IPR013670">
    <property type="entry name" value="EcoEI_R_C_dom"/>
</dbReference>
<reference evidence="5" key="1">
    <citation type="submission" date="2024-06" db="EMBL/GenBank/DDBJ databases">
        <authorList>
            <consortium name="consrtm"/>
            <person name="Uemura M."/>
            <person name="Terahara T."/>
        </authorList>
    </citation>
    <scope>NUCLEOTIDE SEQUENCE</scope>
    <source>
        <strain evidence="5">KM77-8</strain>
    </source>
</reference>
<dbReference type="InterPro" id="IPR044946">
    <property type="entry name" value="Restrct_endonuc_typeI_TRD_sf"/>
</dbReference>
<accession>A0AAT9HAX8</accession>
<sequence length="473" mass="52218">MKKLLDKTGTLALSSDEAETLARRLARVDRQLTDDERRRIEEVTGDGTTLTSLARRLADAVDVDRQDAALRTGGEQAARKLVTDAIAPLTGNPELRKLIVEIRHQQDLTYDETTAVAVTEVVEVDRAERARKELKDWHEVLTKAERDCHAAVQVALGSGSGNRSVAEKRAALRELEGKIKSGPRAWTPSILWGHYEQLGRAAAHPGREAGLGDLMALIRYELGADDQLQPYRNVVEERFQGWLLRQKQAGVEFTEEQLWWLKRIRDVIASDVGIESPELNVEPFTAHGVAGLYGHVRRKDQGAGTVGRTEPGTGLSGTEFSEGDGLPDGWVRVRLGDVLDAIEAGKSFTCEPRPAEPEEWGIVKVSAMTYGSFDEAENKAVPAGAAVNPTYEISPGDVLVSRANTKAYVGAPVLVGDCRPRLLLSDKSLRLVPNRAVDKRWLVYALRSPKFGLISKIRPRVRRIPCGTFRRVF</sequence>
<dbReference type="GO" id="GO:0009307">
    <property type="term" value="P:DNA restriction-modification system"/>
    <property type="evidence" value="ECO:0007669"/>
    <property type="project" value="UniProtKB-KW"/>
</dbReference>
<dbReference type="SUPFAM" id="SSF116734">
    <property type="entry name" value="DNA methylase specificity domain"/>
    <property type="match status" value="1"/>
</dbReference>
<dbReference type="GO" id="GO:0003677">
    <property type="term" value="F:DNA binding"/>
    <property type="evidence" value="ECO:0007669"/>
    <property type="project" value="UniProtKB-KW"/>
</dbReference>
<name>A0AAT9HAX8_9ACTN</name>
<evidence type="ECO:0000256" key="2">
    <source>
        <dbReference type="ARBA" id="ARBA00023125"/>
    </source>
</evidence>
<evidence type="ECO:0000313" key="5">
    <source>
        <dbReference type="EMBL" id="BFO14564.1"/>
    </source>
</evidence>
<proteinExistence type="predicted"/>
<keyword evidence="2" id="KW-0238">DNA-binding</keyword>
<dbReference type="AlphaFoldDB" id="A0AAT9HAX8"/>